<dbReference type="InterPro" id="IPR050709">
    <property type="entry name" value="Biotin_Carboxyl_Carrier/Decarb"/>
</dbReference>
<evidence type="ECO:0000256" key="1">
    <source>
        <dbReference type="ARBA" id="ARBA00023267"/>
    </source>
</evidence>
<dbReference type="PANTHER" id="PTHR45266:SF3">
    <property type="entry name" value="OXALOACETATE DECARBOXYLASE ALPHA CHAIN"/>
    <property type="match status" value="1"/>
</dbReference>
<keyword evidence="1" id="KW-0092">Biotin</keyword>
<dbReference type="PROSITE" id="PS00188">
    <property type="entry name" value="BIOTIN"/>
    <property type="match status" value="1"/>
</dbReference>
<dbReference type="InterPro" id="IPR011053">
    <property type="entry name" value="Single_hybrid_motif"/>
</dbReference>
<evidence type="ECO:0000313" key="3">
    <source>
        <dbReference type="EMBL" id="GAA1768424.1"/>
    </source>
</evidence>
<dbReference type="PANTHER" id="PTHR45266">
    <property type="entry name" value="OXALOACETATE DECARBOXYLASE ALPHA CHAIN"/>
    <property type="match status" value="1"/>
</dbReference>
<dbReference type="Gene3D" id="2.40.50.100">
    <property type="match status" value="1"/>
</dbReference>
<dbReference type="Proteomes" id="UP001501204">
    <property type="component" value="Unassembled WGS sequence"/>
</dbReference>
<dbReference type="Pfam" id="PF00364">
    <property type="entry name" value="Biotin_lipoyl"/>
    <property type="match status" value="1"/>
</dbReference>
<reference evidence="3 4" key="1">
    <citation type="journal article" date="2019" name="Int. J. Syst. Evol. Microbiol.">
        <title>The Global Catalogue of Microorganisms (GCM) 10K type strain sequencing project: providing services to taxonomists for standard genome sequencing and annotation.</title>
        <authorList>
            <consortium name="The Broad Institute Genomics Platform"/>
            <consortium name="The Broad Institute Genome Sequencing Center for Infectious Disease"/>
            <person name="Wu L."/>
            <person name="Ma J."/>
        </authorList>
    </citation>
    <scope>NUCLEOTIDE SEQUENCE [LARGE SCALE GENOMIC DNA]</scope>
    <source>
        <strain evidence="3 4">JCM 14735</strain>
    </source>
</reference>
<protein>
    <recommendedName>
        <fullName evidence="2">Lipoyl-binding domain-containing protein</fullName>
    </recommendedName>
</protein>
<accession>A0ABN2KX40</accession>
<gene>
    <name evidence="3" type="ORF">GCM10009767_28300</name>
</gene>
<organism evidence="3 4">
    <name type="scientific">Kocuria aegyptia</name>
    <dbReference type="NCBI Taxonomy" id="330943"/>
    <lineage>
        <taxon>Bacteria</taxon>
        <taxon>Bacillati</taxon>
        <taxon>Actinomycetota</taxon>
        <taxon>Actinomycetes</taxon>
        <taxon>Micrococcales</taxon>
        <taxon>Micrococcaceae</taxon>
        <taxon>Kocuria</taxon>
    </lineage>
</organism>
<dbReference type="PROSITE" id="PS50968">
    <property type="entry name" value="BIOTINYL_LIPOYL"/>
    <property type="match status" value="1"/>
</dbReference>
<dbReference type="CDD" id="cd06850">
    <property type="entry name" value="biotinyl_domain"/>
    <property type="match status" value="1"/>
</dbReference>
<feature type="domain" description="Lipoyl-binding" evidence="2">
    <location>
        <begin position="58"/>
        <end position="140"/>
    </location>
</feature>
<dbReference type="EMBL" id="BAAAOA010000039">
    <property type="protein sequence ID" value="GAA1768424.1"/>
    <property type="molecule type" value="Genomic_DNA"/>
</dbReference>
<keyword evidence="4" id="KW-1185">Reference proteome</keyword>
<dbReference type="SUPFAM" id="SSF51230">
    <property type="entry name" value="Single hybrid motif"/>
    <property type="match status" value="1"/>
</dbReference>
<comment type="caution">
    <text evidence="3">The sequence shown here is derived from an EMBL/GenBank/DDBJ whole genome shotgun (WGS) entry which is preliminary data.</text>
</comment>
<evidence type="ECO:0000259" key="2">
    <source>
        <dbReference type="PROSITE" id="PS50968"/>
    </source>
</evidence>
<name>A0ABN2KX40_9MICC</name>
<dbReference type="InterPro" id="IPR000089">
    <property type="entry name" value="Biotin_lipoyl"/>
</dbReference>
<evidence type="ECO:0000313" key="4">
    <source>
        <dbReference type="Proteomes" id="UP001501204"/>
    </source>
</evidence>
<proteinExistence type="predicted"/>
<sequence length="140" mass="14234">MWTTWIEDEFAGRLDPDAGYARADQPGRTRFTVDVDGKRVTLGIPEALVAALSAAPAAGGVPAPGPAAADDGAVASPFAGTLVSWLVAAGDEVEQGQDVVVLEAMKTETRVAAPRAGRVAELLAAPGEAVAADQVLARLS</sequence>
<dbReference type="InterPro" id="IPR001882">
    <property type="entry name" value="Biotin_BS"/>
</dbReference>